<sequence length="591" mass="61788">MNNEGAPHATGAVLARPDVSVLRTGQGAWIGVGSASFTVKGAAAYTVVSALLERSDGDRTGHDLVSRFPDRARPGVWRVLDALVANRCLTVLDAPMGRLVADRGPAAEWLIPFLSQLTGDPVRALDRVRATVLHVYGRPRRLGRLRRLLEDAESAGMRTVVHDAAEDAVPKEERLPRPGADLALIDADAIPRERTVAIQDALLGRGVQHGVVGEAGGRRWILWSDEESTGCWACLHRYGETAERGAPPPTASPAPDDAVAAALLHAVCRRGAGLGGDAAVSLPLGADPPTVKPHPAWPVAGCRCHRAPAPPAPDGGGTAQDEPVRRNIVGPDDDPRLDDAHQGIIDTLAGWTDEFSGPFRYLDGGDLAQIPFGRARATVLAGGAGACRVRGTTAATLSSREALYQAALNGLELFALEAGPEGAPEGGTAPPGGSGPHVGAGWTLDEAVYRALLRSALARPAHGAGEAPVDPDDPGDLGDGECAAFARYIRRGAGLAELRWTATRLPNGLHRATGSDTATGRPVAHGAGACRAEAVATALLRLVNDGALVPLNPHFATWAEVWRHIAPPAWTETTGRVLPFARNKARIVEVA</sequence>
<evidence type="ECO:0000313" key="1">
    <source>
        <dbReference type="EMBL" id="MDA2810217.1"/>
    </source>
</evidence>
<dbReference type="RefSeq" id="WP_270684226.1">
    <property type="nucleotide sequence ID" value="NZ_JAQFWQ010000011.1"/>
</dbReference>
<reference evidence="1 2" key="1">
    <citation type="submission" date="2023-01" db="EMBL/GenBank/DDBJ databases">
        <title>Draft genome sequence of Nocardiopsis sp. RSe5-2 isolated from halophytes.</title>
        <authorList>
            <person name="Duangmal K."/>
            <person name="Chantavorakit T."/>
        </authorList>
    </citation>
    <scope>NUCLEOTIDE SEQUENCE [LARGE SCALE GENOMIC DNA]</scope>
    <source>
        <strain evidence="1 2">RSe5-2</strain>
    </source>
</reference>
<dbReference type="Proteomes" id="UP001527866">
    <property type="component" value="Unassembled WGS sequence"/>
</dbReference>
<accession>A0ABT4TZW5</accession>
<dbReference type="EMBL" id="JAQFWQ010000011">
    <property type="protein sequence ID" value="MDA2810217.1"/>
    <property type="molecule type" value="Genomic_DNA"/>
</dbReference>
<organism evidence="1 2">
    <name type="scientific">Nocardiopsis endophytica</name>
    <dbReference type="NCBI Taxonomy" id="3018445"/>
    <lineage>
        <taxon>Bacteria</taxon>
        <taxon>Bacillati</taxon>
        <taxon>Actinomycetota</taxon>
        <taxon>Actinomycetes</taxon>
        <taxon>Streptosporangiales</taxon>
        <taxon>Nocardiopsidaceae</taxon>
        <taxon>Nocardiopsis</taxon>
    </lineage>
</organism>
<keyword evidence="2" id="KW-1185">Reference proteome</keyword>
<gene>
    <name evidence="1" type="ORF">O4J56_06160</name>
</gene>
<protein>
    <recommendedName>
        <fullName evidence="3">YcaO domain-containing protein</fullName>
    </recommendedName>
</protein>
<evidence type="ECO:0000313" key="2">
    <source>
        <dbReference type="Proteomes" id="UP001527866"/>
    </source>
</evidence>
<proteinExistence type="predicted"/>
<comment type="caution">
    <text evidence="1">The sequence shown here is derived from an EMBL/GenBank/DDBJ whole genome shotgun (WGS) entry which is preliminary data.</text>
</comment>
<name>A0ABT4TZW5_9ACTN</name>
<evidence type="ECO:0008006" key="3">
    <source>
        <dbReference type="Google" id="ProtNLM"/>
    </source>
</evidence>